<reference evidence="1" key="1">
    <citation type="journal article" date="2020" name="Cell">
        <title>Large-Scale Comparative Analyses of Tick Genomes Elucidate Their Genetic Diversity and Vector Capacities.</title>
        <authorList>
            <consortium name="Tick Genome and Microbiome Consortium (TIGMIC)"/>
            <person name="Jia N."/>
            <person name="Wang J."/>
            <person name="Shi W."/>
            <person name="Du L."/>
            <person name="Sun Y."/>
            <person name="Zhan W."/>
            <person name="Jiang J.F."/>
            <person name="Wang Q."/>
            <person name="Zhang B."/>
            <person name="Ji P."/>
            <person name="Bell-Sakyi L."/>
            <person name="Cui X.M."/>
            <person name="Yuan T.T."/>
            <person name="Jiang B.G."/>
            <person name="Yang W.F."/>
            <person name="Lam T.T."/>
            <person name="Chang Q.C."/>
            <person name="Ding S.J."/>
            <person name="Wang X.J."/>
            <person name="Zhu J.G."/>
            <person name="Ruan X.D."/>
            <person name="Zhao L."/>
            <person name="Wei J.T."/>
            <person name="Ye R.Z."/>
            <person name="Que T.C."/>
            <person name="Du C.H."/>
            <person name="Zhou Y.H."/>
            <person name="Cheng J.X."/>
            <person name="Dai P.F."/>
            <person name="Guo W.B."/>
            <person name="Han X.H."/>
            <person name="Huang E.J."/>
            <person name="Li L.F."/>
            <person name="Wei W."/>
            <person name="Gao Y.C."/>
            <person name="Liu J.Z."/>
            <person name="Shao H.Z."/>
            <person name="Wang X."/>
            <person name="Wang C.C."/>
            <person name="Yang T.C."/>
            <person name="Huo Q.B."/>
            <person name="Li W."/>
            <person name="Chen H.Y."/>
            <person name="Chen S.E."/>
            <person name="Zhou L.G."/>
            <person name="Ni X.B."/>
            <person name="Tian J.H."/>
            <person name="Sheng Y."/>
            <person name="Liu T."/>
            <person name="Pan Y.S."/>
            <person name="Xia L.Y."/>
            <person name="Li J."/>
            <person name="Zhao F."/>
            <person name="Cao W.C."/>
        </authorList>
    </citation>
    <scope>NUCLEOTIDE SEQUENCE</scope>
    <source>
        <strain evidence="1">Rsan-2018</strain>
    </source>
</reference>
<evidence type="ECO:0000313" key="2">
    <source>
        <dbReference type="Proteomes" id="UP000821837"/>
    </source>
</evidence>
<dbReference type="Proteomes" id="UP000821837">
    <property type="component" value="Chromosome 3"/>
</dbReference>
<evidence type="ECO:0000313" key="1">
    <source>
        <dbReference type="EMBL" id="KAH7963470.1"/>
    </source>
</evidence>
<accession>A0A9D4Q2V7</accession>
<dbReference type="EMBL" id="JABSTV010001249">
    <property type="protein sequence ID" value="KAH7963470.1"/>
    <property type="molecule type" value="Genomic_DNA"/>
</dbReference>
<organism evidence="1 2">
    <name type="scientific">Rhipicephalus sanguineus</name>
    <name type="common">Brown dog tick</name>
    <name type="synonym">Ixodes sanguineus</name>
    <dbReference type="NCBI Taxonomy" id="34632"/>
    <lineage>
        <taxon>Eukaryota</taxon>
        <taxon>Metazoa</taxon>
        <taxon>Ecdysozoa</taxon>
        <taxon>Arthropoda</taxon>
        <taxon>Chelicerata</taxon>
        <taxon>Arachnida</taxon>
        <taxon>Acari</taxon>
        <taxon>Parasitiformes</taxon>
        <taxon>Ixodida</taxon>
        <taxon>Ixodoidea</taxon>
        <taxon>Ixodidae</taxon>
        <taxon>Rhipicephalinae</taxon>
        <taxon>Rhipicephalus</taxon>
        <taxon>Rhipicephalus</taxon>
    </lineage>
</organism>
<dbReference type="AlphaFoldDB" id="A0A9D4Q2V7"/>
<keyword evidence="2" id="KW-1185">Reference proteome</keyword>
<sequence>MQVEPLWMALCGALSSQCTSGPRDDSLLCALTPLLEVALGYSRGQVHDRAVHLWQSLFAHSPGLHVQPRLRELLRKVKPSLVPYVEPEGSEICEPASFSQVPFL</sequence>
<proteinExistence type="predicted"/>
<comment type="caution">
    <text evidence="1">The sequence shown here is derived from an EMBL/GenBank/DDBJ whole genome shotgun (WGS) entry which is preliminary data.</text>
</comment>
<name>A0A9D4Q2V7_RHISA</name>
<gene>
    <name evidence="1" type="ORF">HPB52_021237</name>
</gene>
<reference evidence="1" key="2">
    <citation type="submission" date="2021-09" db="EMBL/GenBank/DDBJ databases">
        <authorList>
            <person name="Jia N."/>
            <person name="Wang J."/>
            <person name="Shi W."/>
            <person name="Du L."/>
            <person name="Sun Y."/>
            <person name="Zhan W."/>
            <person name="Jiang J."/>
            <person name="Wang Q."/>
            <person name="Zhang B."/>
            <person name="Ji P."/>
            <person name="Sakyi L.B."/>
            <person name="Cui X."/>
            <person name="Yuan T."/>
            <person name="Jiang B."/>
            <person name="Yang W."/>
            <person name="Lam T.T.-Y."/>
            <person name="Chang Q."/>
            <person name="Ding S."/>
            <person name="Wang X."/>
            <person name="Zhu J."/>
            <person name="Ruan X."/>
            <person name="Zhao L."/>
            <person name="Wei J."/>
            <person name="Que T."/>
            <person name="Du C."/>
            <person name="Cheng J."/>
            <person name="Dai P."/>
            <person name="Han X."/>
            <person name="Huang E."/>
            <person name="Gao Y."/>
            <person name="Liu J."/>
            <person name="Shao H."/>
            <person name="Ye R."/>
            <person name="Li L."/>
            <person name="Wei W."/>
            <person name="Wang X."/>
            <person name="Wang C."/>
            <person name="Huo Q."/>
            <person name="Li W."/>
            <person name="Guo W."/>
            <person name="Chen H."/>
            <person name="Chen S."/>
            <person name="Zhou L."/>
            <person name="Zhou L."/>
            <person name="Ni X."/>
            <person name="Tian J."/>
            <person name="Zhou Y."/>
            <person name="Sheng Y."/>
            <person name="Liu T."/>
            <person name="Pan Y."/>
            <person name="Xia L."/>
            <person name="Li J."/>
            <person name="Zhao F."/>
            <person name="Cao W."/>
        </authorList>
    </citation>
    <scope>NUCLEOTIDE SEQUENCE</scope>
    <source>
        <strain evidence="1">Rsan-2018</strain>
        <tissue evidence="1">Larvae</tissue>
    </source>
</reference>
<protein>
    <submittedName>
        <fullName evidence="1">Uncharacterized protein</fullName>
    </submittedName>
</protein>
<dbReference type="VEuPathDB" id="VectorBase:RSAN_047349"/>